<evidence type="ECO:0000256" key="5">
    <source>
        <dbReference type="SAM" id="Phobius"/>
    </source>
</evidence>
<dbReference type="InterPro" id="IPR002645">
    <property type="entry name" value="STAS_dom"/>
</dbReference>
<evidence type="ECO:0000256" key="1">
    <source>
        <dbReference type="ARBA" id="ARBA00004141"/>
    </source>
</evidence>
<dbReference type="InterPro" id="IPR011547">
    <property type="entry name" value="SLC26A/SulP_dom"/>
</dbReference>
<evidence type="ECO:0000256" key="4">
    <source>
        <dbReference type="ARBA" id="ARBA00023136"/>
    </source>
</evidence>
<evidence type="ECO:0000256" key="3">
    <source>
        <dbReference type="ARBA" id="ARBA00022989"/>
    </source>
</evidence>
<accession>A0ABP9BRY6</accession>
<keyword evidence="3 5" id="KW-1133">Transmembrane helix</keyword>
<feature type="transmembrane region" description="Helical" evidence="5">
    <location>
        <begin position="158"/>
        <end position="176"/>
    </location>
</feature>
<dbReference type="Gene3D" id="3.30.750.24">
    <property type="entry name" value="STAS domain"/>
    <property type="match status" value="1"/>
</dbReference>
<dbReference type="InterPro" id="IPR052706">
    <property type="entry name" value="Membrane-Transporter-like"/>
</dbReference>
<feature type="transmembrane region" description="Helical" evidence="5">
    <location>
        <begin position="183"/>
        <end position="202"/>
    </location>
</feature>
<dbReference type="PANTHER" id="PTHR43310:SF1">
    <property type="entry name" value="SULFATE TRANSPORTER YBAR-RELATED"/>
    <property type="match status" value="1"/>
</dbReference>
<gene>
    <name evidence="7" type="ORF">GCM10023352_17570</name>
</gene>
<sequence length="507" mass="53288">MTPSPRTASTLTPEERQSVWRTLRNPRLLLVELLAGVVVALALIPEALAFAVVAGVDPRMGLFTSVTMAIVIAITGGRPAMVSGAAGSTALVLAPLTASYGVDYLVAAVLLGGLMQVLLAVLGVAQLMRFIPRQVMVGFVNALAILIFSSQLPQLIGVPWAVYPLVAVGLLIVIYLPKLTTAVPAPLVAIVLITAFTVFAGVKVPTVGDHGALPDSLPAFFIPDVPFTGETLQIIAPFALGLAMVGLVESLMTAKLVDDITDTHSDKTRESWGQGVANLVTGLFGGMGGCAMIGQTMININGARARTRLSVFFGGVFILVLSVTLGDIVALIPMAALVALMIVVAATTFDWHSIRPATLRVLPKAETLVMVSTVLVTVLTDNLAYGVGAGILVAMAFFARRVARFVTVERSLEASSDSGQNAARAVYRVDGQLFFASSNDLYTLFEYAEDPNQVVIDLSSANIWDASTVSALDAITAKYQKLGKTVTVVGLNTTSEDLHGRLTGRLG</sequence>
<feature type="transmembrane region" description="Helical" evidence="5">
    <location>
        <begin position="331"/>
        <end position="349"/>
    </location>
</feature>
<reference evidence="8" key="1">
    <citation type="journal article" date="2019" name="Int. J. Syst. Evol. Microbiol.">
        <title>The Global Catalogue of Microorganisms (GCM) 10K type strain sequencing project: providing services to taxonomists for standard genome sequencing and annotation.</title>
        <authorList>
            <consortium name="The Broad Institute Genomics Platform"/>
            <consortium name="The Broad Institute Genome Sequencing Center for Infectious Disease"/>
            <person name="Wu L."/>
            <person name="Ma J."/>
        </authorList>
    </citation>
    <scope>NUCLEOTIDE SEQUENCE [LARGE SCALE GENOMIC DNA]</scope>
    <source>
        <strain evidence="8">JCM 18541</strain>
    </source>
</reference>
<dbReference type="SUPFAM" id="SSF52091">
    <property type="entry name" value="SpoIIaa-like"/>
    <property type="match status" value="1"/>
</dbReference>
<feature type="transmembrane region" description="Helical" evidence="5">
    <location>
        <begin position="385"/>
        <end position="403"/>
    </location>
</feature>
<feature type="transmembrane region" description="Helical" evidence="5">
    <location>
        <begin position="33"/>
        <end position="56"/>
    </location>
</feature>
<dbReference type="PANTHER" id="PTHR43310">
    <property type="entry name" value="SULFATE TRANSPORTER YBAR-RELATED"/>
    <property type="match status" value="1"/>
</dbReference>
<comment type="caution">
    <text evidence="7">The sequence shown here is derived from an EMBL/GenBank/DDBJ whole genome shotgun (WGS) entry which is preliminary data.</text>
</comment>
<organism evidence="7 8">
    <name type="scientific">Rothia endophytica</name>
    <dbReference type="NCBI Taxonomy" id="1324766"/>
    <lineage>
        <taxon>Bacteria</taxon>
        <taxon>Bacillati</taxon>
        <taxon>Actinomycetota</taxon>
        <taxon>Actinomycetes</taxon>
        <taxon>Micrococcales</taxon>
        <taxon>Micrococcaceae</taxon>
        <taxon>Rothia</taxon>
    </lineage>
</organism>
<feature type="transmembrane region" description="Helical" evidence="5">
    <location>
        <begin position="309"/>
        <end position="325"/>
    </location>
</feature>
<dbReference type="Pfam" id="PF00916">
    <property type="entry name" value="Sulfate_transp"/>
    <property type="match status" value="2"/>
</dbReference>
<dbReference type="InterPro" id="IPR036513">
    <property type="entry name" value="STAS_dom_sf"/>
</dbReference>
<keyword evidence="2 5" id="KW-0812">Transmembrane</keyword>
<feature type="domain" description="STAS" evidence="6">
    <location>
        <begin position="426"/>
        <end position="507"/>
    </location>
</feature>
<dbReference type="Proteomes" id="UP001500187">
    <property type="component" value="Unassembled WGS sequence"/>
</dbReference>
<feature type="transmembrane region" description="Helical" evidence="5">
    <location>
        <begin position="104"/>
        <end position="128"/>
    </location>
</feature>
<dbReference type="CDD" id="cd07042">
    <property type="entry name" value="STAS_SulP_like_sulfate_transporter"/>
    <property type="match status" value="1"/>
</dbReference>
<dbReference type="PROSITE" id="PS50801">
    <property type="entry name" value="STAS"/>
    <property type="match status" value="1"/>
</dbReference>
<evidence type="ECO:0000259" key="6">
    <source>
        <dbReference type="PROSITE" id="PS50801"/>
    </source>
</evidence>
<keyword evidence="4 5" id="KW-0472">Membrane</keyword>
<protein>
    <submittedName>
        <fullName evidence="7">SulP family inorganic anion transporter</fullName>
    </submittedName>
</protein>
<name>A0ABP9BRY6_9MICC</name>
<dbReference type="EMBL" id="BAABKP010000004">
    <property type="protein sequence ID" value="GAA4798341.1"/>
    <property type="molecule type" value="Genomic_DNA"/>
</dbReference>
<feature type="transmembrane region" description="Helical" evidence="5">
    <location>
        <begin position="135"/>
        <end position="152"/>
    </location>
</feature>
<comment type="subcellular location">
    <subcellularLocation>
        <location evidence="1">Membrane</location>
        <topology evidence="1">Multi-pass membrane protein</topology>
    </subcellularLocation>
</comment>
<evidence type="ECO:0000256" key="2">
    <source>
        <dbReference type="ARBA" id="ARBA00022692"/>
    </source>
</evidence>
<evidence type="ECO:0000313" key="8">
    <source>
        <dbReference type="Proteomes" id="UP001500187"/>
    </source>
</evidence>
<feature type="transmembrane region" description="Helical" evidence="5">
    <location>
        <begin position="68"/>
        <end position="92"/>
    </location>
</feature>
<evidence type="ECO:0000313" key="7">
    <source>
        <dbReference type="EMBL" id="GAA4798341.1"/>
    </source>
</evidence>
<dbReference type="RefSeq" id="WP_345446557.1">
    <property type="nucleotide sequence ID" value="NZ_BAABKP010000004.1"/>
</dbReference>
<proteinExistence type="predicted"/>
<dbReference type="Pfam" id="PF01740">
    <property type="entry name" value="STAS"/>
    <property type="match status" value="1"/>
</dbReference>
<keyword evidence="8" id="KW-1185">Reference proteome</keyword>